<dbReference type="InterPro" id="IPR010982">
    <property type="entry name" value="Lambda_DNA-bd_dom_sf"/>
</dbReference>
<dbReference type="Gene3D" id="1.10.260.40">
    <property type="entry name" value="lambda repressor-like DNA-binding domains"/>
    <property type="match status" value="1"/>
</dbReference>
<dbReference type="CDD" id="cd00093">
    <property type="entry name" value="HTH_XRE"/>
    <property type="match status" value="1"/>
</dbReference>
<evidence type="ECO:0000313" key="3">
    <source>
        <dbReference type="Proteomes" id="UP000660339"/>
    </source>
</evidence>
<proteinExistence type="predicted"/>
<dbReference type="PROSITE" id="PS50943">
    <property type="entry name" value="HTH_CROC1"/>
    <property type="match status" value="1"/>
</dbReference>
<accession>A0A8J3PJP6</accession>
<evidence type="ECO:0000259" key="1">
    <source>
        <dbReference type="PROSITE" id="PS50943"/>
    </source>
</evidence>
<dbReference type="Proteomes" id="UP000660339">
    <property type="component" value="Unassembled WGS sequence"/>
</dbReference>
<protein>
    <recommendedName>
        <fullName evidence="1">HTH cro/C1-type domain-containing protein</fullName>
    </recommendedName>
</protein>
<feature type="domain" description="HTH cro/C1-type" evidence="1">
    <location>
        <begin position="6"/>
        <end position="60"/>
    </location>
</feature>
<dbReference type="SUPFAM" id="SSF48452">
    <property type="entry name" value="TPR-like"/>
    <property type="match status" value="1"/>
</dbReference>
<comment type="caution">
    <text evidence="2">The sequence shown here is derived from an EMBL/GenBank/DDBJ whole genome shotgun (WGS) entry which is preliminary data.</text>
</comment>
<dbReference type="InterPro" id="IPR001387">
    <property type="entry name" value="Cro/C1-type_HTH"/>
</dbReference>
<dbReference type="AlphaFoldDB" id="A0A8J3PJP6"/>
<keyword evidence="3" id="KW-1185">Reference proteome</keyword>
<dbReference type="InterPro" id="IPR011990">
    <property type="entry name" value="TPR-like_helical_dom_sf"/>
</dbReference>
<reference evidence="2" key="1">
    <citation type="submission" date="2021-01" db="EMBL/GenBank/DDBJ databases">
        <title>Whole genome shotgun sequence of Catellatospora methionotrophica NBRC 14553.</title>
        <authorList>
            <person name="Komaki H."/>
            <person name="Tamura T."/>
        </authorList>
    </citation>
    <scope>NUCLEOTIDE SEQUENCE</scope>
    <source>
        <strain evidence="2">NBRC 14553</strain>
    </source>
</reference>
<evidence type="ECO:0000313" key="2">
    <source>
        <dbReference type="EMBL" id="GIG18693.1"/>
    </source>
</evidence>
<dbReference type="SMART" id="SM00530">
    <property type="entry name" value="HTH_XRE"/>
    <property type="match status" value="1"/>
</dbReference>
<dbReference type="Pfam" id="PF01381">
    <property type="entry name" value="HTH_3"/>
    <property type="match status" value="1"/>
</dbReference>
<sequence>MVRGRLAERRKAVGLSQEGLAESLGVDRSTIVRWERGTARPQPWLRPRLASALHVSIRELADLLDDTADAAASAEAARQSTAPAWDGSGVQTMHRFRHADPRLGGEFLYDDVLAYLRLAVAPRLFDVADGDTAPLFAAAAGLTEMAGWMAYDSGLTVLAGRHFHRAFEFARTSGNRDLGAHILASLSHLAHHDRQPTEGIRYAERGLNLLRGEPADAGVDARLHAMLARGHAAHRDAAQCDASIDTAQRLLQQPLRATTSPWPSMFDRGSLAIEKARCYQQLGRLSRARAATASAIAARAPDRIRSRAFAQLTAVSTMIEEGSLDEACAMAGEVVDVTRTLGSQLVLRQLEGLLPRLAPYADNRDVAAFLDRLRGRLSQRHRPPERSS</sequence>
<organism evidence="2 3">
    <name type="scientific">Catellatospora methionotrophica</name>
    <dbReference type="NCBI Taxonomy" id="121620"/>
    <lineage>
        <taxon>Bacteria</taxon>
        <taxon>Bacillati</taxon>
        <taxon>Actinomycetota</taxon>
        <taxon>Actinomycetes</taxon>
        <taxon>Micromonosporales</taxon>
        <taxon>Micromonosporaceae</taxon>
        <taxon>Catellatospora</taxon>
    </lineage>
</organism>
<dbReference type="RefSeq" id="WP_166387142.1">
    <property type="nucleotide sequence ID" value="NZ_BONJ01000043.1"/>
</dbReference>
<gene>
    <name evidence="2" type="ORF">Cme02nite_70250</name>
</gene>
<dbReference type="EMBL" id="BONJ01000043">
    <property type="protein sequence ID" value="GIG18693.1"/>
    <property type="molecule type" value="Genomic_DNA"/>
</dbReference>
<name>A0A8J3PJP6_9ACTN</name>
<dbReference type="GO" id="GO:0003677">
    <property type="term" value="F:DNA binding"/>
    <property type="evidence" value="ECO:0007669"/>
    <property type="project" value="InterPro"/>
</dbReference>
<dbReference type="SUPFAM" id="SSF47413">
    <property type="entry name" value="lambda repressor-like DNA-binding domains"/>
    <property type="match status" value="1"/>
</dbReference>